<dbReference type="FunFam" id="3.40.309.10:FF:000009">
    <property type="entry name" value="Aldehyde dehydrogenase A"/>
    <property type="match status" value="1"/>
</dbReference>
<gene>
    <name evidence="8" type="ORF">EDB81DRAFT_201662</name>
</gene>
<evidence type="ECO:0000256" key="2">
    <source>
        <dbReference type="ARBA" id="ARBA00023002"/>
    </source>
</evidence>
<keyword evidence="9" id="KW-1185">Reference proteome</keyword>
<dbReference type="Proteomes" id="UP000738349">
    <property type="component" value="Unassembled WGS sequence"/>
</dbReference>
<name>A0A9P9IMJ8_9HYPO</name>
<comment type="similarity">
    <text evidence="1 6">Belongs to the aldehyde dehydrogenase family.</text>
</comment>
<comment type="catalytic activity">
    <reaction evidence="4">
        <text>an aldehyde + NAD(+) + H2O = a carboxylate + NADH + 2 H(+)</text>
        <dbReference type="Rhea" id="RHEA:16185"/>
        <dbReference type="ChEBI" id="CHEBI:15377"/>
        <dbReference type="ChEBI" id="CHEBI:15378"/>
        <dbReference type="ChEBI" id="CHEBI:17478"/>
        <dbReference type="ChEBI" id="CHEBI:29067"/>
        <dbReference type="ChEBI" id="CHEBI:57540"/>
        <dbReference type="ChEBI" id="CHEBI:57945"/>
        <dbReference type="EC" id="1.2.1.3"/>
    </reaction>
</comment>
<dbReference type="AlphaFoldDB" id="A0A9P9IMJ8"/>
<dbReference type="InterPro" id="IPR016163">
    <property type="entry name" value="Ald_DH_C"/>
</dbReference>
<dbReference type="InterPro" id="IPR016162">
    <property type="entry name" value="Ald_DH_N"/>
</dbReference>
<evidence type="ECO:0000256" key="5">
    <source>
        <dbReference type="PROSITE-ProRule" id="PRU10007"/>
    </source>
</evidence>
<evidence type="ECO:0000256" key="4">
    <source>
        <dbReference type="ARBA" id="ARBA00049194"/>
    </source>
</evidence>
<evidence type="ECO:0000256" key="3">
    <source>
        <dbReference type="ARBA" id="ARBA00024226"/>
    </source>
</evidence>
<feature type="domain" description="Aldehyde dehydrogenase" evidence="7">
    <location>
        <begin position="23"/>
        <end position="471"/>
    </location>
</feature>
<dbReference type="EMBL" id="JAGMUV010000020">
    <property type="protein sequence ID" value="KAH7125866.1"/>
    <property type="molecule type" value="Genomic_DNA"/>
</dbReference>
<evidence type="ECO:0000256" key="1">
    <source>
        <dbReference type="ARBA" id="ARBA00009986"/>
    </source>
</evidence>
<accession>A0A9P9IMJ8</accession>
<dbReference type="InterPro" id="IPR015590">
    <property type="entry name" value="Aldehyde_DH_dom"/>
</dbReference>
<dbReference type="EC" id="1.2.1.3" evidence="3"/>
<dbReference type="Pfam" id="PF00171">
    <property type="entry name" value="Aldedh"/>
    <property type="match status" value="1"/>
</dbReference>
<protein>
    <recommendedName>
        <fullName evidence="3">aldehyde dehydrogenase (NAD(+))</fullName>
        <ecNumber evidence="3">1.2.1.3</ecNumber>
    </recommendedName>
</protein>
<feature type="active site" evidence="5">
    <location>
        <position position="246"/>
    </location>
</feature>
<comment type="caution">
    <text evidence="8">The sequence shown here is derived from an EMBL/GenBank/DDBJ whole genome shotgun (WGS) entry which is preliminary data.</text>
</comment>
<organism evidence="8 9">
    <name type="scientific">Dactylonectria macrodidyma</name>
    <dbReference type="NCBI Taxonomy" id="307937"/>
    <lineage>
        <taxon>Eukaryota</taxon>
        <taxon>Fungi</taxon>
        <taxon>Dikarya</taxon>
        <taxon>Ascomycota</taxon>
        <taxon>Pezizomycotina</taxon>
        <taxon>Sordariomycetes</taxon>
        <taxon>Hypocreomycetidae</taxon>
        <taxon>Hypocreales</taxon>
        <taxon>Nectriaceae</taxon>
        <taxon>Dactylonectria</taxon>
    </lineage>
</organism>
<evidence type="ECO:0000313" key="9">
    <source>
        <dbReference type="Proteomes" id="UP000738349"/>
    </source>
</evidence>
<dbReference type="FunFam" id="3.40.605.10:FF:000007">
    <property type="entry name" value="NAD/NADP-dependent betaine aldehyde dehydrogenase"/>
    <property type="match status" value="1"/>
</dbReference>
<dbReference type="InterPro" id="IPR029510">
    <property type="entry name" value="Ald_DH_CS_GLU"/>
</dbReference>
<dbReference type="GO" id="GO:0004029">
    <property type="term" value="F:aldehyde dehydrogenase (NAD+) activity"/>
    <property type="evidence" value="ECO:0007669"/>
    <property type="project" value="UniProtKB-EC"/>
</dbReference>
<proteinExistence type="inferred from homology"/>
<dbReference type="Gene3D" id="3.40.605.10">
    <property type="entry name" value="Aldehyde Dehydrogenase, Chain A, domain 1"/>
    <property type="match status" value="1"/>
</dbReference>
<evidence type="ECO:0000256" key="6">
    <source>
        <dbReference type="RuleBase" id="RU003345"/>
    </source>
</evidence>
<dbReference type="InterPro" id="IPR016161">
    <property type="entry name" value="Ald_DH/histidinol_DH"/>
</dbReference>
<evidence type="ECO:0000313" key="8">
    <source>
        <dbReference type="EMBL" id="KAH7125866.1"/>
    </source>
</evidence>
<dbReference type="SUPFAM" id="SSF53720">
    <property type="entry name" value="ALDH-like"/>
    <property type="match status" value="1"/>
</dbReference>
<dbReference type="OrthoDB" id="310895at2759"/>
<evidence type="ECO:0000259" key="7">
    <source>
        <dbReference type="Pfam" id="PF00171"/>
    </source>
</evidence>
<dbReference type="InterPro" id="IPR044086">
    <property type="entry name" value="LUC3-like"/>
</dbReference>
<dbReference type="PROSITE" id="PS00070">
    <property type="entry name" value="ALDEHYDE_DEHYDR_CYS"/>
    <property type="match status" value="1"/>
</dbReference>
<dbReference type="CDD" id="cd07106">
    <property type="entry name" value="ALDH_AldA-AAD23400"/>
    <property type="match status" value="1"/>
</dbReference>
<dbReference type="Gene3D" id="3.40.309.10">
    <property type="entry name" value="Aldehyde Dehydrogenase, Chain A, domain 2"/>
    <property type="match status" value="1"/>
</dbReference>
<keyword evidence="2 6" id="KW-0560">Oxidoreductase</keyword>
<reference evidence="8" key="1">
    <citation type="journal article" date="2021" name="Nat. Commun.">
        <title>Genetic determinants of endophytism in the Arabidopsis root mycobiome.</title>
        <authorList>
            <person name="Mesny F."/>
            <person name="Miyauchi S."/>
            <person name="Thiergart T."/>
            <person name="Pickel B."/>
            <person name="Atanasova L."/>
            <person name="Karlsson M."/>
            <person name="Huettel B."/>
            <person name="Barry K.W."/>
            <person name="Haridas S."/>
            <person name="Chen C."/>
            <person name="Bauer D."/>
            <person name="Andreopoulos W."/>
            <person name="Pangilinan J."/>
            <person name="LaButti K."/>
            <person name="Riley R."/>
            <person name="Lipzen A."/>
            <person name="Clum A."/>
            <person name="Drula E."/>
            <person name="Henrissat B."/>
            <person name="Kohler A."/>
            <person name="Grigoriev I.V."/>
            <person name="Martin F.M."/>
            <person name="Hacquard S."/>
        </authorList>
    </citation>
    <scope>NUCLEOTIDE SEQUENCE</scope>
    <source>
        <strain evidence="8">MPI-CAGE-AT-0147</strain>
    </source>
</reference>
<dbReference type="PROSITE" id="PS00687">
    <property type="entry name" value="ALDEHYDE_DEHYDR_GLU"/>
    <property type="match status" value="1"/>
</dbReference>
<dbReference type="InterPro" id="IPR016160">
    <property type="entry name" value="Ald_DH_CS_CYS"/>
</dbReference>
<dbReference type="PANTHER" id="PTHR11699">
    <property type="entry name" value="ALDEHYDE DEHYDROGENASE-RELATED"/>
    <property type="match status" value="1"/>
</dbReference>
<sequence length="477" mass="51045">MASLNFDTFLNVIDGNLVGSETTRHGINPATLEALPPVPVSTPGDVDAAVAAARRAAPGWADTPLAERQQAVLKFADALADNADSFIKMLVVEQGKPLAVAKVEVDHTLAVLRGVAKLPFPEQVVDDTPGRRIVTRYVPIGVSVGIVPWNFPVNLASFKIAPALVAGNPIIIKPSPFTPYCGLKLAELGRDIFPPGVLQALSGDDNLGPWLTAHPGVDKVSFTGSTATGMKVMESCSKTLKRVTLELGGNDPAIVCADVDIPTVAAKVAGLALFNSGQVCIAIKRVYVHSDIYQEFIAEVARNVEALKLGNGLEENVSLGPVQNALQFDRLKGLVSSLKEEKVKVLTGDLDALSNDKGYFVNPVVIENPPDNSRIVTDEPFGPVFPVLKWETEEDVIRRANDTDMGLGASVWTRDTAQADRLAKKLQAGTVWINTHLELRPDAAFGGHKWSGVGSELGTEGLKSYCNVQTIFYTKDI</sequence>